<dbReference type="PANTHER" id="PTHR14237:SF19">
    <property type="entry name" value="MITOCHONDRIAL AMIDOXIME REDUCING COMPONENT 1"/>
    <property type="match status" value="1"/>
</dbReference>
<organism evidence="2 3">
    <name type="scientific">Choanephora cucurbitarum</name>
    <dbReference type="NCBI Taxonomy" id="101091"/>
    <lineage>
        <taxon>Eukaryota</taxon>
        <taxon>Fungi</taxon>
        <taxon>Fungi incertae sedis</taxon>
        <taxon>Mucoromycota</taxon>
        <taxon>Mucoromycotina</taxon>
        <taxon>Mucoromycetes</taxon>
        <taxon>Mucorales</taxon>
        <taxon>Mucorineae</taxon>
        <taxon>Choanephoraceae</taxon>
        <taxon>Choanephoroideae</taxon>
        <taxon>Choanephora</taxon>
    </lineage>
</organism>
<dbReference type="EMBL" id="LUGH01000044">
    <property type="protein sequence ID" value="OBZ90547.1"/>
    <property type="molecule type" value="Genomic_DNA"/>
</dbReference>
<reference evidence="2 3" key="1">
    <citation type="submission" date="2016-03" db="EMBL/GenBank/DDBJ databases">
        <title>Choanephora cucurbitarum.</title>
        <authorList>
            <person name="Min B."/>
            <person name="Park H."/>
            <person name="Park J.-H."/>
            <person name="Shin H.-D."/>
            <person name="Choi I.-G."/>
        </authorList>
    </citation>
    <scope>NUCLEOTIDE SEQUENCE [LARGE SCALE GENOMIC DNA]</scope>
    <source>
        <strain evidence="2 3">KUS-F28377</strain>
    </source>
</reference>
<evidence type="ECO:0000259" key="1">
    <source>
        <dbReference type="PROSITE" id="PS51340"/>
    </source>
</evidence>
<dbReference type="GO" id="GO:0030151">
    <property type="term" value="F:molybdenum ion binding"/>
    <property type="evidence" value="ECO:0007669"/>
    <property type="project" value="InterPro"/>
</dbReference>
<dbReference type="SUPFAM" id="SSF141673">
    <property type="entry name" value="MOSC N-terminal domain-like"/>
    <property type="match status" value="1"/>
</dbReference>
<sequence>MPSANQLTVERITVFPVKSCHYVELSECEVDNMGIKHDRRFMIINADTNRFVTQRKYSSLCLLRPSFDEAQNILTLNADGQEPLTLPLKQDLSKLERREVRLWKSALNVFDMGDEAAQWLSEFLRNHVEHDIRNNHNKDDPIREDDPIIPARLVTLDDPKNGVYSRPAHPKLNGAHSSFTDWSPISFGFSSSLKELNKGMVETGFSKGEEIPMIRFRNNITISGTLPWEEDEWLVVKVGGVTMYILQPLGRCSVPGIDQDTGNKKLWDGKGPIDYLKMTRKFAEEPNDGQFCCDVVPLTTGKIRVGDRVEVLERIPQEYRCGPLPRSAVLGEE</sequence>
<protein>
    <submittedName>
        <fullName evidence="2">Molybdenum cofactor sulfurase</fullName>
    </submittedName>
</protein>
<dbReference type="AlphaFoldDB" id="A0A1C7NN77"/>
<dbReference type="STRING" id="101091.A0A1C7NN77"/>
<dbReference type="InterPro" id="IPR011037">
    <property type="entry name" value="Pyrv_Knase-like_insert_dom_sf"/>
</dbReference>
<gene>
    <name evidence="2" type="primary">MOCOS</name>
    <name evidence="2" type="ORF">A0J61_01401</name>
</gene>
<keyword evidence="3" id="KW-1185">Reference proteome</keyword>
<evidence type="ECO:0000313" key="3">
    <source>
        <dbReference type="Proteomes" id="UP000093000"/>
    </source>
</evidence>
<feature type="domain" description="MOSC" evidence="1">
    <location>
        <begin position="146"/>
        <end position="312"/>
    </location>
</feature>
<proteinExistence type="predicted"/>
<name>A0A1C7NN77_9FUNG</name>
<accession>A0A1C7NN77</accession>
<dbReference type="Proteomes" id="UP000093000">
    <property type="component" value="Unassembled WGS sequence"/>
</dbReference>
<comment type="caution">
    <text evidence="2">The sequence shown here is derived from an EMBL/GenBank/DDBJ whole genome shotgun (WGS) entry which is preliminary data.</text>
</comment>
<dbReference type="InterPro" id="IPR005303">
    <property type="entry name" value="MOCOS_middle"/>
</dbReference>
<dbReference type="PROSITE" id="PS51340">
    <property type="entry name" value="MOSC"/>
    <property type="match status" value="1"/>
</dbReference>
<dbReference type="PANTHER" id="PTHR14237">
    <property type="entry name" value="MOLYBDOPTERIN COFACTOR SULFURASE MOSC"/>
    <property type="match status" value="1"/>
</dbReference>
<dbReference type="OrthoDB" id="17255at2759"/>
<dbReference type="GO" id="GO:0030170">
    <property type="term" value="F:pyridoxal phosphate binding"/>
    <property type="evidence" value="ECO:0007669"/>
    <property type="project" value="InterPro"/>
</dbReference>
<dbReference type="GO" id="GO:0003824">
    <property type="term" value="F:catalytic activity"/>
    <property type="evidence" value="ECO:0007669"/>
    <property type="project" value="InterPro"/>
</dbReference>
<dbReference type="InParanoid" id="A0A1C7NN77"/>
<dbReference type="InterPro" id="IPR005302">
    <property type="entry name" value="MoCF_Sase_C"/>
</dbReference>
<dbReference type="Pfam" id="PF03476">
    <property type="entry name" value="MOSC_N"/>
    <property type="match status" value="1"/>
</dbReference>
<dbReference type="Pfam" id="PF03473">
    <property type="entry name" value="MOSC"/>
    <property type="match status" value="1"/>
</dbReference>
<dbReference type="SUPFAM" id="SSF50800">
    <property type="entry name" value="PK beta-barrel domain-like"/>
    <property type="match status" value="1"/>
</dbReference>
<evidence type="ECO:0000313" key="2">
    <source>
        <dbReference type="EMBL" id="OBZ90547.1"/>
    </source>
</evidence>